<gene>
    <name evidence="3" type="ORF">TWF730_010086</name>
</gene>
<evidence type="ECO:0000256" key="1">
    <source>
        <dbReference type="SAM" id="MobiDB-lite"/>
    </source>
</evidence>
<keyword evidence="2" id="KW-0732">Signal</keyword>
<feature type="compositionally biased region" description="Basic and acidic residues" evidence="1">
    <location>
        <begin position="1404"/>
        <end position="1413"/>
    </location>
</feature>
<feature type="signal peptide" evidence="2">
    <location>
        <begin position="1"/>
        <end position="27"/>
    </location>
</feature>
<evidence type="ECO:0000256" key="2">
    <source>
        <dbReference type="SAM" id="SignalP"/>
    </source>
</evidence>
<dbReference type="EMBL" id="JAVHNS010000007">
    <property type="protein sequence ID" value="KAK6349338.1"/>
    <property type="molecule type" value="Genomic_DNA"/>
</dbReference>
<accession>A0AAV9UX46</accession>
<keyword evidence="4" id="KW-1185">Reference proteome</keyword>
<name>A0AAV9UX46_9PEZI</name>
<dbReference type="Proteomes" id="UP001373714">
    <property type="component" value="Unassembled WGS sequence"/>
</dbReference>
<organism evidence="3 4">
    <name type="scientific">Orbilia blumenaviensis</name>
    <dbReference type="NCBI Taxonomy" id="1796055"/>
    <lineage>
        <taxon>Eukaryota</taxon>
        <taxon>Fungi</taxon>
        <taxon>Dikarya</taxon>
        <taxon>Ascomycota</taxon>
        <taxon>Pezizomycotina</taxon>
        <taxon>Orbiliomycetes</taxon>
        <taxon>Orbiliales</taxon>
        <taxon>Orbiliaceae</taxon>
        <taxon>Orbilia</taxon>
    </lineage>
</organism>
<evidence type="ECO:0000313" key="3">
    <source>
        <dbReference type="EMBL" id="KAK6349338.1"/>
    </source>
</evidence>
<feature type="compositionally biased region" description="Acidic residues" evidence="1">
    <location>
        <begin position="1454"/>
        <end position="1468"/>
    </location>
</feature>
<protein>
    <submittedName>
        <fullName evidence="3">Uncharacterized protein</fullName>
    </submittedName>
</protein>
<evidence type="ECO:0000313" key="4">
    <source>
        <dbReference type="Proteomes" id="UP001373714"/>
    </source>
</evidence>
<sequence length="1468" mass="164795">MKATTVTYSGRFLILFLFILLNSLGSGYTAYRGRSIPTVDSAGLKQYGLSHNQNHTRRIAHSVLFTQAPQTVKSKSSQIYRRSGVGETEGSVADTTDYTTFEYIFKNINPTRRLKLRQAYGRGVALLKQRELAKQSQIDKDPEFNWNELEDIVTIRRNIRGIPPSVREVLTNMEQDGNIIGEPSKYKAVFRAYINSDDTSKSITTVLRTFVSQQENHMYFYWPGALPPGARYSDWIYQCWFRGSQPEEGEKREPLRFITIEGVSRKDSLHIINSLTKEWASRVFGNYLSNGFTFLLEKIDFKVGRNYPGSRSGFLLTVLSILYGIPEISPLVEILDKFPNTLHHYDISAITIQSMKGDEGKTANIFFKLAPVATENPTVVEVDIPRIPTEVTFTRTGFGLPLRHPAHPDIERTSYGGRDMEGNTFRPTFTRIDAMGTLQKLGYRFAVSTLENHLVFEGYLSAIVGVAEVKDYPTIIDNNAIPMAPIFYGTWASTAGRGALREITFASIHPQSGQEIQDIRSLRSATNSPSLSQLQGDDIMVFEKIDPDFPRILSQFRKTSEGETVSMLIGSYGGDLGISGISRLEIGVYGSGAAPRKRNKPFILVGFEPYRPGNTEQEALMDAGTEGKALADMELFVSSVEQVGSFDTGLADVDWEYWEIPYAEVGGWATNTNPVTEDVVIHPPRFTSLSPDGSIEEICMQALMQGIYQVSAGEAVLSYLRRMKDPNVTSGPRLLEFLQYSYRFSERPRPFALPQSFLDLITLLLKMSEDPTYKIPKDERGEAKKNVPLFRPIVSTKAEMRHALEGGSVPGSLGFKTLELRDATNHARNDPPDYTISIWLKQGFIFVNSQPQKTDAISAMSLENALIAAWDRMYNIDDFDYAKDAKREGRRGVVGPGVKYPRYIVISRVKDLTRMVIEGIYKRRSLTKQAILVSTFSLEDSSAFVPHLKIRDIHYGQAEPTHNQIDFLTLSGTPDILAISKFSMKLYGSVHSPHRLCVRTVIIRWLDSPNTDAKEPRPAYPEVFVGLGPCVMRVVRDSTRGNLFRMHHAIEKKGDAWPGVNALDPKPSDFLVLKSLVTGMTMDVINRFYSKVPQVAGVTSQDANFWTIGVSKKHYKCPERAMKLVQVAWLRRAYIDGKEDLRQKSKERTRILPWLRRTSIGLGGLEKFCRGITVTGRGGDFGGRYHASEARTASSRDGESSYGHLIVESGPPKKSKWDQNIEMLSEIYYAAWREVAMANDGEGGHSPVVASLRVVTFLKISRQSKNIIDSLWRKLQVIGVRNMRMQGREVPELSYKTNLQLMQLVGRDLNHDIHFLFDGTTSDPIVRYSTIFSTIDDDSWKVLNGIPEIAAVSMFLIKYNSAIGNPRLKIFSIYIESTPDGEIQGTVLLSTPEDDSILPSPRNGNDDLDKSEDKDDEGDEEDKGRTETRKNGGKGKNKVTSVPENKGKDREGEGADDEGDEMEWEPVI</sequence>
<feature type="chain" id="PRO_5043362151" evidence="2">
    <location>
        <begin position="28"/>
        <end position="1468"/>
    </location>
</feature>
<proteinExistence type="predicted"/>
<reference evidence="3 4" key="1">
    <citation type="submission" date="2019-10" db="EMBL/GenBank/DDBJ databases">
        <authorList>
            <person name="Palmer J.M."/>
        </authorList>
    </citation>
    <scope>NUCLEOTIDE SEQUENCE [LARGE SCALE GENOMIC DNA]</scope>
    <source>
        <strain evidence="3 4">TWF730</strain>
    </source>
</reference>
<comment type="caution">
    <text evidence="3">The sequence shown here is derived from an EMBL/GenBank/DDBJ whole genome shotgun (WGS) entry which is preliminary data.</text>
</comment>
<feature type="region of interest" description="Disordered" evidence="1">
    <location>
        <begin position="1391"/>
        <end position="1468"/>
    </location>
</feature>